<evidence type="ECO:0000313" key="11">
    <source>
        <dbReference type="Proteomes" id="UP000288943"/>
    </source>
</evidence>
<evidence type="ECO:0000256" key="1">
    <source>
        <dbReference type="ARBA" id="ARBA00004651"/>
    </source>
</evidence>
<name>A0A410WUH8_9BACL</name>
<dbReference type="SUPFAM" id="SSF161098">
    <property type="entry name" value="MetI-like"/>
    <property type="match status" value="1"/>
</dbReference>
<dbReference type="InterPro" id="IPR000515">
    <property type="entry name" value="MetI-like"/>
</dbReference>
<comment type="subcellular location">
    <subcellularLocation>
        <location evidence="1 7">Cell membrane</location>
        <topology evidence="1 7">Multi-pass membrane protein</topology>
    </subcellularLocation>
</comment>
<feature type="transmembrane region" description="Helical" evidence="7">
    <location>
        <begin position="23"/>
        <end position="46"/>
    </location>
</feature>
<dbReference type="PROSITE" id="PS50928">
    <property type="entry name" value="ABC_TM1"/>
    <property type="match status" value="1"/>
</dbReference>
<feature type="transmembrane region" description="Helical" evidence="7">
    <location>
        <begin position="285"/>
        <end position="302"/>
    </location>
</feature>
<dbReference type="PANTHER" id="PTHR30193:SF1">
    <property type="entry name" value="ABC TRANSPORTER PERMEASE PROTEIN YESP-RELATED"/>
    <property type="match status" value="1"/>
</dbReference>
<proteinExistence type="inferred from homology"/>
<feature type="transmembrane region" description="Helical" evidence="7">
    <location>
        <begin position="87"/>
        <end position="108"/>
    </location>
</feature>
<dbReference type="Proteomes" id="UP000288943">
    <property type="component" value="Chromosome"/>
</dbReference>
<dbReference type="EMBL" id="CP026520">
    <property type="protein sequence ID" value="QAV17927.1"/>
    <property type="molecule type" value="Genomic_DNA"/>
</dbReference>
<feature type="transmembrane region" description="Helical" evidence="7">
    <location>
        <begin position="120"/>
        <end position="140"/>
    </location>
</feature>
<dbReference type="Proteomes" id="UP001527202">
    <property type="component" value="Unassembled WGS sequence"/>
</dbReference>
<evidence type="ECO:0000256" key="3">
    <source>
        <dbReference type="ARBA" id="ARBA00022475"/>
    </source>
</evidence>
<dbReference type="GO" id="GO:0055085">
    <property type="term" value="P:transmembrane transport"/>
    <property type="evidence" value="ECO:0007669"/>
    <property type="project" value="InterPro"/>
</dbReference>
<feature type="domain" description="ABC transmembrane type-1" evidence="8">
    <location>
        <begin position="83"/>
        <end position="301"/>
    </location>
</feature>
<dbReference type="InterPro" id="IPR051393">
    <property type="entry name" value="ABC_transporter_permease"/>
</dbReference>
<organism evidence="10 11">
    <name type="scientific">Paenibacillus chitinolyticus</name>
    <dbReference type="NCBI Taxonomy" id="79263"/>
    <lineage>
        <taxon>Bacteria</taxon>
        <taxon>Bacillati</taxon>
        <taxon>Bacillota</taxon>
        <taxon>Bacilli</taxon>
        <taxon>Bacillales</taxon>
        <taxon>Paenibacillaceae</taxon>
        <taxon>Paenibacillus</taxon>
    </lineage>
</organism>
<dbReference type="CDD" id="cd06261">
    <property type="entry name" value="TM_PBP2"/>
    <property type="match status" value="1"/>
</dbReference>
<dbReference type="KEGG" id="pchi:PC41400_09715"/>
<evidence type="ECO:0000313" key="10">
    <source>
        <dbReference type="EMBL" id="QAV17927.1"/>
    </source>
</evidence>
<dbReference type="Pfam" id="PF00528">
    <property type="entry name" value="BPD_transp_1"/>
    <property type="match status" value="1"/>
</dbReference>
<feature type="transmembrane region" description="Helical" evidence="7">
    <location>
        <begin position="214"/>
        <end position="241"/>
    </location>
</feature>
<sequence>MSTDTLNAGTGRPTRSRKARRDFWVGTAFALPWIVGFLAFTVYPFFGSLYFSFTSYDLFNSPQWVGLQNYTEILKDETFYKSLRNTFFMAFISMPIGLLSSLLIALLLNVKVKGIAFYRTVYYLPAVIPVVASAILWTWLLNPDYGLINMLLRSLHLPDPAWLLDPRYTKPSLILMGLWGSGAGSLIFLAALQGIPQQFYEAASIDGASVWRRFWHITLPGLSPVLLFQLIMGLIGSFQIFTESFILTGGNQGGALGGPDHSLMFYAVYLYQTAFMYLKMGYASALAWILFVIVVLMTVLVLKTSARWVYYGGD</sequence>
<keyword evidence="5 7" id="KW-1133">Transmembrane helix</keyword>
<evidence type="ECO:0000256" key="5">
    <source>
        <dbReference type="ARBA" id="ARBA00022989"/>
    </source>
</evidence>
<dbReference type="InterPro" id="IPR035906">
    <property type="entry name" value="MetI-like_sf"/>
</dbReference>
<dbReference type="PANTHER" id="PTHR30193">
    <property type="entry name" value="ABC TRANSPORTER PERMEASE PROTEIN"/>
    <property type="match status" value="1"/>
</dbReference>
<dbReference type="RefSeq" id="WP_042230935.1">
    <property type="nucleotide sequence ID" value="NZ_CP026520.1"/>
</dbReference>
<protein>
    <submittedName>
        <fullName evidence="10">Sugar ABC transporter permease</fullName>
    </submittedName>
</protein>
<dbReference type="OrthoDB" id="9788108at2"/>
<evidence type="ECO:0000256" key="2">
    <source>
        <dbReference type="ARBA" id="ARBA00022448"/>
    </source>
</evidence>
<feature type="transmembrane region" description="Helical" evidence="7">
    <location>
        <begin position="173"/>
        <end position="193"/>
    </location>
</feature>
<evidence type="ECO:0000256" key="6">
    <source>
        <dbReference type="ARBA" id="ARBA00023136"/>
    </source>
</evidence>
<reference evidence="9 12" key="2">
    <citation type="submission" date="2022-05" db="EMBL/GenBank/DDBJ databases">
        <title>Genome Sequencing of Bee-Associated Microbes.</title>
        <authorList>
            <person name="Dunlap C."/>
        </authorList>
    </citation>
    <scope>NUCLEOTIDE SEQUENCE [LARGE SCALE GENOMIC DNA]</scope>
    <source>
        <strain evidence="9 12">NRRL B-23120</strain>
    </source>
</reference>
<keyword evidence="2 7" id="KW-0813">Transport</keyword>
<dbReference type="GeneID" id="95375083"/>
<keyword evidence="6 7" id="KW-0472">Membrane</keyword>
<dbReference type="AlphaFoldDB" id="A0A410WUH8"/>
<gene>
    <name evidence="9" type="ORF">M5X16_04630</name>
    <name evidence="10" type="ORF">PC41400_09715</name>
</gene>
<keyword evidence="12" id="KW-1185">Reference proteome</keyword>
<evidence type="ECO:0000256" key="7">
    <source>
        <dbReference type="RuleBase" id="RU363032"/>
    </source>
</evidence>
<evidence type="ECO:0000256" key="4">
    <source>
        <dbReference type="ARBA" id="ARBA00022692"/>
    </source>
</evidence>
<accession>A0A410WUH8</accession>
<dbReference type="GO" id="GO:0005886">
    <property type="term" value="C:plasma membrane"/>
    <property type="evidence" value="ECO:0007669"/>
    <property type="project" value="UniProtKB-SubCell"/>
</dbReference>
<keyword evidence="4 7" id="KW-0812">Transmembrane</keyword>
<keyword evidence="3" id="KW-1003">Cell membrane</keyword>
<reference evidence="10 11" key="1">
    <citation type="submission" date="2018-01" db="EMBL/GenBank/DDBJ databases">
        <title>The whole genome sequencing and assembly of Paenibacillus chitinolyticus KCCM 41400 strain.</title>
        <authorList>
            <person name="Kim J.-Y."/>
            <person name="Park M.-K."/>
            <person name="Lee Y.-J."/>
            <person name="Yi H."/>
            <person name="Bahn Y.-S."/>
            <person name="Kim J.F."/>
            <person name="Lee D.-W."/>
        </authorList>
    </citation>
    <scope>NUCLEOTIDE SEQUENCE [LARGE SCALE GENOMIC DNA]</scope>
    <source>
        <strain evidence="10 11">KCCM 41400</strain>
    </source>
</reference>
<evidence type="ECO:0000313" key="12">
    <source>
        <dbReference type="Proteomes" id="UP001527202"/>
    </source>
</evidence>
<dbReference type="Gene3D" id="1.10.3720.10">
    <property type="entry name" value="MetI-like"/>
    <property type="match status" value="1"/>
</dbReference>
<evidence type="ECO:0000259" key="8">
    <source>
        <dbReference type="PROSITE" id="PS50928"/>
    </source>
</evidence>
<evidence type="ECO:0000313" key="9">
    <source>
        <dbReference type="EMBL" id="MCY9595061.1"/>
    </source>
</evidence>
<comment type="similarity">
    <text evidence="7">Belongs to the binding-protein-dependent transport system permease family.</text>
</comment>
<dbReference type="EMBL" id="JAMDMJ010000004">
    <property type="protein sequence ID" value="MCY9595061.1"/>
    <property type="molecule type" value="Genomic_DNA"/>
</dbReference>